<feature type="region of interest" description="Disordered" evidence="2">
    <location>
        <begin position="1165"/>
        <end position="1190"/>
    </location>
</feature>
<keyword evidence="5" id="KW-1185">Reference proteome</keyword>
<name>A0A8H7AD36_9EURO</name>
<feature type="compositionally biased region" description="Basic residues" evidence="2">
    <location>
        <begin position="25"/>
        <end position="36"/>
    </location>
</feature>
<feature type="region of interest" description="Disordered" evidence="2">
    <location>
        <begin position="438"/>
        <end position="494"/>
    </location>
</feature>
<feature type="region of interest" description="Disordered" evidence="2">
    <location>
        <begin position="581"/>
        <end position="667"/>
    </location>
</feature>
<evidence type="ECO:0000256" key="1">
    <source>
        <dbReference type="SAM" id="Coils"/>
    </source>
</evidence>
<feature type="compositionally biased region" description="Basic residues" evidence="2">
    <location>
        <begin position="828"/>
        <end position="845"/>
    </location>
</feature>
<dbReference type="PANTHER" id="PTHR28190:SF2">
    <property type="entry name" value="MIGRATION PROTEIN, PUTATIVE (AFU_ORTHOLOGUE AFUA_2G07730)-RELATED"/>
    <property type="match status" value="1"/>
</dbReference>
<evidence type="ECO:0000313" key="5">
    <source>
        <dbReference type="Proteomes" id="UP000606974"/>
    </source>
</evidence>
<dbReference type="GO" id="GO:0005739">
    <property type="term" value="C:mitochondrion"/>
    <property type="evidence" value="ECO:0007669"/>
    <property type="project" value="TreeGrafter"/>
</dbReference>
<dbReference type="PANTHER" id="PTHR28190">
    <property type="entry name" value="NUCLEAR MIGRATION PROTEIN NUM1"/>
    <property type="match status" value="1"/>
</dbReference>
<feature type="region of interest" description="Disordered" evidence="2">
    <location>
        <begin position="780"/>
        <end position="917"/>
    </location>
</feature>
<dbReference type="OrthoDB" id="2149224at2759"/>
<feature type="region of interest" description="Disordered" evidence="2">
    <location>
        <begin position="1278"/>
        <end position="1378"/>
    </location>
</feature>
<feature type="compositionally biased region" description="Basic residues" evidence="2">
    <location>
        <begin position="1280"/>
        <end position="1289"/>
    </location>
</feature>
<dbReference type="EMBL" id="JAACFV010000083">
    <property type="protein sequence ID" value="KAF7506633.1"/>
    <property type="molecule type" value="Genomic_DNA"/>
</dbReference>
<protein>
    <recommendedName>
        <fullName evidence="3">PH domain-containing protein</fullName>
    </recommendedName>
</protein>
<feature type="region of interest" description="Disordered" evidence="2">
    <location>
        <begin position="319"/>
        <end position="346"/>
    </location>
</feature>
<feature type="compositionally biased region" description="Basic and acidic residues" evidence="2">
    <location>
        <begin position="1350"/>
        <end position="1359"/>
    </location>
</feature>
<proteinExistence type="predicted"/>
<sequence length="1378" mass="151996">MDHTPTEGVLCTLPTPTNTPYRTPPRSRSRQSRHHGGAPPDTSSSPVHLLPNGDFPPRPSHEALNSATDEKISPLDPRRFTPSLHASLVSEILSLRREVENKTKDIEHLEASLHKTRNENESLLETVASSSEETRSIKRQMQILEGGSVSAMSELCKERDEALSDSVDLRKRLELSQKKIRAQEETEERTQVLWERDRGNWEREKRGLETKVHVVEGRLKVVLNELANTQVVNGQISHQDVNHYESPKKMHLRKGSTASMRSTGLGGRRRDSEASAGTQEGDLHGYRLSYMNSTNGHLICLADELAFDEEEENQINHDARHEEQISADELPEERPVSSHSRSMDQKARKILGLAQEDQLPVFAENEQQRHSINTTLKNNVVSKLQALYQVQYVDAATQYSPPSPKLWPTANSPTGTGNENKSIYLVNALSHKDPAAFSSSIDIGESPATPPKPGSTMVSSSCQTSSQLPSPPRTPLRSYNPTTKNLSPSPVAEPQMISRATQTDRVDKAETYDESKISANDSQKLLVPIIAIHPPSSRPATPTSNVVLPPQTKSASCQVNICPLPDYTSSSMQTEEIRIDTRTGQLPQRLLPFRKPPKSVDQTSSKSQPALQARSPLPNSSRRRLQQPGSIKPATSRGRVFDFTTEADIPPSTPEVEEPVMSTQTEKVARTSEFSASYGETGNQMNGKFVEQDQKRFDEDDIFSRPTAKFTLKAGKLVSKNEPEADDQDVFDQIDVEANESETSPVDNLARPLERKTKTLRAASSKQPDIRKAALISSGAAAHQFHRDRSPSAPAIAPPFAIPTRHSSRKPPHSLSEGAQSPTPTGRSPRKRDGKGRKPSLRKVKSTTNVPRPSAPGHQRSSSPPLPPSHFDLVHDPGPVLPPLPSDNTTPPSGLDSATVVRRRGQVRREPHSGSDSVRTILQQTSVVDAIAQTMVGEWMYKYIRRRKSFGVPEPKHQEWDLLKNGEELSASITNTGVRHKRWVWLAPYERAVMWSSKQPTSGSALMGKSGRKLDIQSVLDVRDDNLLPKGSATGPQFNRSILILTPERALKFTATNQDRHYVWLTALSFLSHSPRGLGDLAALPSIPQQEYLTPEPLPLGGSLRRNPIRDSIRVAKGRGPHGRGAGHRSFTTDGVIGHHRPEGEAAYEPPELIYNPDADAADPPTVPRYSSHSRHRGNTASRVPASSFRNFSSNHSRTFVPPPPATYSMTSATTSDLYAPSHHNGPYSASLPNTKCTSSRRGSEASAAHNAAGGGYFDHVTPTMRMTAFIAEEDVERPHVRRQGRKKNTGYWSVGSERAPAMTKPGIDLPDEVVSNRSRSSTGQGGHYPGTGMSTNTKTDSQMDGVSIRSEERRRPVIQEDWESDDAHAARNHFRGF</sequence>
<comment type="caution">
    <text evidence="4">The sequence shown here is derived from an EMBL/GenBank/DDBJ whole genome shotgun (WGS) entry which is preliminary data.</text>
</comment>
<reference evidence="4" key="1">
    <citation type="submission" date="2020-02" db="EMBL/GenBank/DDBJ databases">
        <authorList>
            <person name="Palmer J.M."/>
        </authorList>
    </citation>
    <scope>NUCLEOTIDE SEQUENCE</scope>
    <source>
        <strain evidence="4">EPUS1.4</strain>
        <tissue evidence="4">Thallus</tissue>
    </source>
</reference>
<evidence type="ECO:0000313" key="4">
    <source>
        <dbReference type="EMBL" id="KAF7506633.1"/>
    </source>
</evidence>
<dbReference type="GO" id="GO:0000226">
    <property type="term" value="P:microtubule cytoskeleton organization"/>
    <property type="evidence" value="ECO:0007669"/>
    <property type="project" value="TreeGrafter"/>
</dbReference>
<dbReference type="GO" id="GO:0005543">
    <property type="term" value="F:phospholipid binding"/>
    <property type="evidence" value="ECO:0007669"/>
    <property type="project" value="InterPro"/>
</dbReference>
<feature type="compositionally biased region" description="Low complexity" evidence="2">
    <location>
        <begin position="455"/>
        <end position="468"/>
    </location>
</feature>
<dbReference type="InterPro" id="IPR001849">
    <property type="entry name" value="PH_domain"/>
</dbReference>
<dbReference type="PROSITE" id="PS50003">
    <property type="entry name" value="PH_DOMAIN"/>
    <property type="match status" value="1"/>
</dbReference>
<dbReference type="InterPro" id="IPR053005">
    <property type="entry name" value="Nuclear_Pos-Cytoskel_Interact"/>
</dbReference>
<feature type="compositionally biased region" description="Basic and acidic residues" evidence="2">
    <location>
        <begin position="68"/>
        <end position="79"/>
    </location>
</feature>
<feature type="domain" description="PH" evidence="3">
    <location>
        <begin position="961"/>
        <end position="1073"/>
    </location>
</feature>
<dbReference type="GO" id="GO:0015631">
    <property type="term" value="F:tubulin binding"/>
    <property type="evidence" value="ECO:0007669"/>
    <property type="project" value="TreeGrafter"/>
</dbReference>
<feature type="compositionally biased region" description="Polar residues" evidence="2">
    <location>
        <begin position="1333"/>
        <end position="1345"/>
    </location>
</feature>
<accession>A0A8H7AD36</accession>
<dbReference type="Pfam" id="PF12814">
    <property type="entry name" value="Mcp5_PH"/>
    <property type="match status" value="1"/>
</dbReference>
<feature type="compositionally biased region" description="Basic and acidic residues" evidence="2">
    <location>
        <begin position="332"/>
        <end position="346"/>
    </location>
</feature>
<feature type="region of interest" description="Disordered" evidence="2">
    <location>
        <begin position="246"/>
        <end position="280"/>
    </location>
</feature>
<feature type="compositionally biased region" description="Low complexity" evidence="2">
    <location>
        <begin position="12"/>
        <end position="24"/>
    </location>
</feature>
<evidence type="ECO:0000259" key="3">
    <source>
        <dbReference type="PROSITE" id="PS50003"/>
    </source>
</evidence>
<dbReference type="SUPFAM" id="SSF50729">
    <property type="entry name" value="PH domain-like"/>
    <property type="match status" value="1"/>
</dbReference>
<feature type="compositionally biased region" description="Polar residues" evidence="2">
    <location>
        <begin position="600"/>
        <end position="610"/>
    </location>
</feature>
<gene>
    <name evidence="4" type="ORF">GJ744_011565</name>
</gene>
<feature type="coiled-coil region" evidence="1">
    <location>
        <begin position="92"/>
        <end position="133"/>
    </location>
</feature>
<dbReference type="InterPro" id="IPR024774">
    <property type="entry name" value="PH_dom-Mcp5-type"/>
</dbReference>
<dbReference type="Proteomes" id="UP000606974">
    <property type="component" value="Unassembled WGS sequence"/>
</dbReference>
<dbReference type="GO" id="GO:0005938">
    <property type="term" value="C:cell cortex"/>
    <property type="evidence" value="ECO:0007669"/>
    <property type="project" value="InterPro"/>
</dbReference>
<evidence type="ECO:0000256" key="2">
    <source>
        <dbReference type="SAM" id="MobiDB-lite"/>
    </source>
</evidence>
<feature type="compositionally biased region" description="Polar residues" evidence="2">
    <location>
        <begin position="477"/>
        <end position="488"/>
    </location>
</feature>
<keyword evidence="1" id="KW-0175">Coiled coil</keyword>
<feature type="compositionally biased region" description="Polar residues" evidence="2">
    <location>
        <begin position="817"/>
        <end position="826"/>
    </location>
</feature>
<organism evidence="4 5">
    <name type="scientific">Endocarpon pusillum</name>
    <dbReference type="NCBI Taxonomy" id="364733"/>
    <lineage>
        <taxon>Eukaryota</taxon>
        <taxon>Fungi</taxon>
        <taxon>Dikarya</taxon>
        <taxon>Ascomycota</taxon>
        <taxon>Pezizomycotina</taxon>
        <taxon>Eurotiomycetes</taxon>
        <taxon>Chaetothyriomycetidae</taxon>
        <taxon>Verrucariales</taxon>
        <taxon>Verrucariaceae</taxon>
        <taxon>Endocarpon</taxon>
    </lineage>
</organism>
<dbReference type="GO" id="GO:0032065">
    <property type="term" value="P:maintenance of protein location in cell cortex"/>
    <property type="evidence" value="ECO:0007669"/>
    <property type="project" value="InterPro"/>
</dbReference>
<feature type="region of interest" description="Disordered" evidence="2">
    <location>
        <begin position="1"/>
        <end position="79"/>
    </location>
</feature>